<gene>
    <name evidence="3" type="ordered locus">AF_0191</name>
</gene>
<evidence type="ECO:0000313" key="4">
    <source>
        <dbReference type="Proteomes" id="UP000002199"/>
    </source>
</evidence>
<dbReference type="KEGG" id="afu:AF_0191"/>
<dbReference type="PaxDb" id="224325-AF_0191"/>
<keyword evidence="4" id="KW-1185">Reference proteome</keyword>
<name>O30047_ARCFU</name>
<dbReference type="EnsemblBacteria" id="AAB91053">
    <property type="protein sequence ID" value="AAB91053"/>
    <property type="gene ID" value="AF_0191"/>
</dbReference>
<protein>
    <submittedName>
        <fullName evidence="3">Uncharacterized protein</fullName>
    </submittedName>
</protein>
<proteinExistence type="inferred from homology"/>
<dbReference type="InterPro" id="IPR023214">
    <property type="entry name" value="HAD_sf"/>
</dbReference>
<feature type="transmembrane region" description="Helical" evidence="2">
    <location>
        <begin position="66"/>
        <end position="85"/>
    </location>
</feature>
<dbReference type="InterPro" id="IPR051014">
    <property type="entry name" value="Cation_Transport_ATPase_IB"/>
</dbReference>
<feature type="transmembrane region" description="Helical" evidence="2">
    <location>
        <begin position="38"/>
        <end position="60"/>
    </location>
</feature>
<dbReference type="AlphaFoldDB" id="O30047"/>
<dbReference type="Proteomes" id="UP000002199">
    <property type="component" value="Chromosome"/>
</dbReference>
<dbReference type="PANTHER" id="PTHR48085:SF5">
    <property type="entry name" value="CADMIUM_ZINC-TRANSPORTING ATPASE HMA4-RELATED"/>
    <property type="match status" value="1"/>
</dbReference>
<keyword evidence="2" id="KW-0812">Transmembrane</keyword>
<sequence>MGAMRSAAIEVVDVVIMDDRPSKVARAIRLAKRTQKVVWENIVLALAVKGFFISLGAMGMATMWEAVFADVGVTLIAVMNSMRLLR</sequence>
<dbReference type="eggNOG" id="arCOG01576">
    <property type="taxonomic scope" value="Archaea"/>
</dbReference>
<dbReference type="Gene3D" id="3.40.50.1000">
    <property type="entry name" value="HAD superfamily/HAD-like"/>
    <property type="match status" value="1"/>
</dbReference>
<evidence type="ECO:0000313" key="3">
    <source>
        <dbReference type="EMBL" id="AAB91053.1"/>
    </source>
</evidence>
<keyword evidence="2" id="KW-0472">Membrane</keyword>
<dbReference type="GO" id="GO:0016020">
    <property type="term" value="C:membrane"/>
    <property type="evidence" value="ECO:0007669"/>
    <property type="project" value="TreeGrafter"/>
</dbReference>
<dbReference type="PIR" id="G69273">
    <property type="entry name" value="G69273"/>
</dbReference>
<accession>O30047</accession>
<dbReference type="EMBL" id="AE000782">
    <property type="protein sequence ID" value="AAB91053.1"/>
    <property type="molecule type" value="Genomic_DNA"/>
</dbReference>
<evidence type="ECO:0000256" key="2">
    <source>
        <dbReference type="SAM" id="Phobius"/>
    </source>
</evidence>
<dbReference type="PANTHER" id="PTHR48085">
    <property type="entry name" value="CADMIUM/ZINC-TRANSPORTING ATPASE HMA2-RELATED"/>
    <property type="match status" value="1"/>
</dbReference>
<keyword evidence="2" id="KW-1133">Transmembrane helix</keyword>
<comment type="similarity">
    <text evidence="1">Belongs to the cation transport ATPase (P-type) (TC 3.A.3) family. Type IB subfamily.</text>
</comment>
<dbReference type="HOGENOM" id="CLU_001771_10_6_2"/>
<evidence type="ECO:0000256" key="1">
    <source>
        <dbReference type="ARBA" id="ARBA00006024"/>
    </source>
</evidence>
<organism evidence="3 4">
    <name type="scientific">Archaeoglobus fulgidus (strain ATCC 49558 / DSM 4304 / JCM 9628 / NBRC 100126 / VC-16)</name>
    <dbReference type="NCBI Taxonomy" id="224325"/>
    <lineage>
        <taxon>Archaea</taxon>
        <taxon>Methanobacteriati</taxon>
        <taxon>Methanobacteriota</taxon>
        <taxon>Archaeoglobi</taxon>
        <taxon>Archaeoglobales</taxon>
        <taxon>Archaeoglobaceae</taxon>
        <taxon>Archaeoglobus</taxon>
    </lineage>
</organism>
<dbReference type="SUPFAM" id="SSF56784">
    <property type="entry name" value="HAD-like"/>
    <property type="match status" value="1"/>
</dbReference>
<dbReference type="InterPro" id="IPR036412">
    <property type="entry name" value="HAD-like_sf"/>
</dbReference>
<dbReference type="STRING" id="224325.AF_0191"/>
<reference evidence="3 4" key="1">
    <citation type="journal article" date="1997" name="Nature">
        <title>The complete genome sequence of the hyperthermophilic, sulphate-reducing archaeon Archaeoglobus fulgidus.</title>
        <authorList>
            <person name="Klenk H.P."/>
            <person name="Clayton R.A."/>
            <person name="Tomb J."/>
            <person name="White O."/>
            <person name="Nelson K.E."/>
            <person name="Ketchum K.A."/>
            <person name="Dodson R.J."/>
            <person name="Gwinn M."/>
            <person name="Hickey E.K."/>
            <person name="Peterson J.D."/>
            <person name="Richardson D.L."/>
            <person name="Kerlavage A.R."/>
            <person name="Graham D.E."/>
            <person name="Kyrpides N.C."/>
            <person name="Fleischmann R.D."/>
            <person name="Quackenbush J."/>
            <person name="Lee N.H."/>
            <person name="Sutton G.G."/>
            <person name="Gill S."/>
            <person name="Kirkness E.F."/>
            <person name="Dougherty B.A."/>
            <person name="McKenney K."/>
            <person name="Adams M.D."/>
            <person name="Loftus B."/>
            <person name="Peterson S."/>
            <person name="Reich C.I."/>
            <person name="McNeil L.K."/>
            <person name="Badger J.H."/>
            <person name="Glodek A."/>
            <person name="Zhou L."/>
            <person name="Overbeek R."/>
            <person name="Gocayne J.D."/>
            <person name="Weidman J.F."/>
            <person name="McDonald L."/>
            <person name="Utterback T."/>
            <person name="Cotton M.D."/>
            <person name="Spriggs T."/>
            <person name="Artiach P."/>
            <person name="Kaine B.P."/>
            <person name="Sykes S.M."/>
            <person name="Sadow P.W."/>
            <person name="D'Andrea K.P."/>
            <person name="Bowman C."/>
            <person name="Fujii C."/>
            <person name="Garland S.A."/>
            <person name="Mason T.M."/>
            <person name="Olsen G.J."/>
            <person name="Fraser C.M."/>
            <person name="Smith H.O."/>
            <person name="Woese C.R."/>
            <person name="Venter J.C."/>
        </authorList>
    </citation>
    <scope>NUCLEOTIDE SEQUENCE [LARGE SCALE GENOMIC DNA]</scope>
    <source>
        <strain evidence="4">ATCC 49558 / DSM 4304 / JCM 9628 / NBRC 100126 / VC-16</strain>
    </source>
</reference>
<dbReference type="GO" id="GO:0015086">
    <property type="term" value="F:cadmium ion transmembrane transporter activity"/>
    <property type="evidence" value="ECO:0007669"/>
    <property type="project" value="TreeGrafter"/>
</dbReference>